<evidence type="ECO:0000313" key="7">
    <source>
        <dbReference type="Proteomes" id="UP000228921"/>
    </source>
</evidence>
<dbReference type="EMBL" id="PGTK01000006">
    <property type="protein sequence ID" value="PJF30796.1"/>
    <property type="molecule type" value="Genomic_DNA"/>
</dbReference>
<comment type="similarity">
    <text evidence="2 4">Belongs to the bacterial solute-binding protein 3 family.</text>
</comment>
<feature type="domain" description="Solute-binding protein family 3/N-terminal" evidence="5">
    <location>
        <begin position="54"/>
        <end position="273"/>
    </location>
</feature>
<keyword evidence="3" id="KW-0732">Signal</keyword>
<name>A0A2M8NZS0_9CHLR</name>
<sequence length="273" mass="30585">MIGRYPTRNAAFFHTLRRLVASLCLAFLFVQNVRYGRYHFRPDLSWERVQARGVLIVGMDTSYAPFAVMYGEDISGLDVDIALEIAQRLGLRLQVAPMGVDGLYDALHTGIVDALISALTFDPFRTDTFLYTRPYLDGGYFLVSRHGRYQRMSDLDGKRLAVEYGSIGDEQARLWRRRLRELEVQPHPEPSAALAAVAAGRAEAALVDHLTARLWLRAHNDSDLDIAATPIYAEGYRVVLRARDLALAGKVNAALESMWADGTLATILSKWLD</sequence>
<reference evidence="6 7" key="1">
    <citation type="submission" date="2017-11" db="EMBL/GenBank/DDBJ databases">
        <title>Evolution of Phototrophy in the Chloroflexi Phylum Driven by Horizontal Gene Transfer.</title>
        <authorList>
            <person name="Ward L.M."/>
            <person name="Hemp J."/>
            <person name="Shih P.M."/>
            <person name="Mcglynn S.E."/>
            <person name="Fischer W."/>
        </authorList>
    </citation>
    <scope>NUCLEOTIDE SEQUENCE [LARGE SCALE GENOMIC DNA]</scope>
    <source>
        <strain evidence="6">CP2_2F</strain>
    </source>
</reference>
<evidence type="ECO:0000256" key="4">
    <source>
        <dbReference type="RuleBase" id="RU003744"/>
    </source>
</evidence>
<comment type="caution">
    <text evidence="6">The sequence shown here is derived from an EMBL/GenBank/DDBJ whole genome shotgun (WGS) entry which is preliminary data.</text>
</comment>
<gene>
    <name evidence="6" type="ORF">CUN51_06325</name>
</gene>
<dbReference type="Proteomes" id="UP000228921">
    <property type="component" value="Unassembled WGS sequence"/>
</dbReference>
<comment type="subcellular location">
    <subcellularLocation>
        <location evidence="1">Cell envelope</location>
    </subcellularLocation>
</comment>
<protein>
    <recommendedName>
        <fullName evidence="5">Solute-binding protein family 3/N-terminal domain-containing protein</fullName>
    </recommendedName>
</protein>
<dbReference type="Pfam" id="PF00497">
    <property type="entry name" value="SBP_bac_3"/>
    <property type="match status" value="1"/>
</dbReference>
<organism evidence="6 7">
    <name type="scientific">Candidatus Thermofonsia Clade 1 bacterium</name>
    <dbReference type="NCBI Taxonomy" id="2364210"/>
    <lineage>
        <taxon>Bacteria</taxon>
        <taxon>Bacillati</taxon>
        <taxon>Chloroflexota</taxon>
        <taxon>Candidatus Thermofontia</taxon>
        <taxon>Candidatus Thermofonsia Clade 1</taxon>
    </lineage>
</organism>
<dbReference type="CDD" id="cd13530">
    <property type="entry name" value="PBP2_peptides_like"/>
    <property type="match status" value="1"/>
</dbReference>
<proteinExistence type="inferred from homology"/>
<dbReference type="PANTHER" id="PTHR35936">
    <property type="entry name" value="MEMBRANE-BOUND LYTIC MUREIN TRANSGLYCOSYLASE F"/>
    <property type="match status" value="1"/>
</dbReference>
<dbReference type="InterPro" id="IPR001638">
    <property type="entry name" value="Solute-binding_3/MltF_N"/>
</dbReference>
<evidence type="ECO:0000313" key="6">
    <source>
        <dbReference type="EMBL" id="PJF30796.1"/>
    </source>
</evidence>
<dbReference type="SUPFAM" id="SSF53850">
    <property type="entry name" value="Periplasmic binding protein-like II"/>
    <property type="match status" value="1"/>
</dbReference>
<dbReference type="PANTHER" id="PTHR35936:SF19">
    <property type="entry name" value="AMINO-ACID-BINDING PROTEIN YXEM-RELATED"/>
    <property type="match status" value="1"/>
</dbReference>
<dbReference type="GO" id="GO:0030313">
    <property type="term" value="C:cell envelope"/>
    <property type="evidence" value="ECO:0007669"/>
    <property type="project" value="UniProtKB-SubCell"/>
</dbReference>
<evidence type="ECO:0000256" key="1">
    <source>
        <dbReference type="ARBA" id="ARBA00004196"/>
    </source>
</evidence>
<evidence type="ECO:0000256" key="2">
    <source>
        <dbReference type="ARBA" id="ARBA00010333"/>
    </source>
</evidence>
<dbReference type="SMART" id="SM00062">
    <property type="entry name" value="PBPb"/>
    <property type="match status" value="1"/>
</dbReference>
<accession>A0A2M8NZS0</accession>
<dbReference type="PROSITE" id="PS01039">
    <property type="entry name" value="SBP_BACTERIAL_3"/>
    <property type="match status" value="1"/>
</dbReference>
<dbReference type="AlphaFoldDB" id="A0A2M8NZS0"/>
<dbReference type="InterPro" id="IPR018313">
    <property type="entry name" value="SBP_3_CS"/>
</dbReference>
<evidence type="ECO:0000256" key="3">
    <source>
        <dbReference type="ARBA" id="ARBA00022729"/>
    </source>
</evidence>
<evidence type="ECO:0000259" key="5">
    <source>
        <dbReference type="SMART" id="SM00062"/>
    </source>
</evidence>
<dbReference type="Gene3D" id="3.40.190.10">
    <property type="entry name" value="Periplasmic binding protein-like II"/>
    <property type="match status" value="2"/>
</dbReference>